<feature type="compositionally biased region" description="Pro residues" evidence="1">
    <location>
        <begin position="528"/>
        <end position="554"/>
    </location>
</feature>
<organism evidence="2 3">
    <name type="scientific">Actinomortierella ambigua</name>
    <dbReference type="NCBI Taxonomy" id="1343610"/>
    <lineage>
        <taxon>Eukaryota</taxon>
        <taxon>Fungi</taxon>
        <taxon>Fungi incertae sedis</taxon>
        <taxon>Mucoromycota</taxon>
        <taxon>Mortierellomycotina</taxon>
        <taxon>Mortierellomycetes</taxon>
        <taxon>Mortierellales</taxon>
        <taxon>Mortierellaceae</taxon>
        <taxon>Actinomortierella</taxon>
    </lineage>
</organism>
<feature type="region of interest" description="Disordered" evidence="1">
    <location>
        <begin position="372"/>
        <end position="402"/>
    </location>
</feature>
<feature type="compositionally biased region" description="Low complexity" evidence="1">
    <location>
        <begin position="656"/>
        <end position="669"/>
    </location>
</feature>
<dbReference type="Proteomes" id="UP000807716">
    <property type="component" value="Unassembled WGS sequence"/>
</dbReference>
<feature type="compositionally biased region" description="Polar residues" evidence="1">
    <location>
        <begin position="721"/>
        <end position="731"/>
    </location>
</feature>
<dbReference type="OrthoDB" id="2442557at2759"/>
<dbReference type="CDD" id="cd00603">
    <property type="entry name" value="IPT_PCSR"/>
    <property type="match status" value="1"/>
</dbReference>
<evidence type="ECO:0008006" key="4">
    <source>
        <dbReference type="Google" id="ProtNLM"/>
    </source>
</evidence>
<feature type="compositionally biased region" description="Polar residues" evidence="1">
    <location>
        <begin position="372"/>
        <end position="382"/>
    </location>
</feature>
<sequence length="746" mass="78916">MLSSDIPDQQESNGNPASGTASPTTQSARTETQAQAQTQAQARGPQAQRIYSEEDSGSQVPRDAWEDHSGDFPPRITSLSTKTVAIRGGQLVSITGENLREGTRSYRSLNVGSLMMLTCATTVLHPSSIQNACTGGVQVVLICGQFGDGRTSLKVITPRIRTNTELEFESPCLLDWWQQANSNKPTSSLVFQVSLSCSGVVPDPDELSSQVQVVGREDSEVDLLHAVVELHRQVLRNTIQTGSPADDVRTLKRTRTLLELDQPADVSKTEHLALGVLYMLCDSHDQISAKSLHQIMTPFPNGGHDLLHLSTILGLSTLVREICRHLLSHSDPESINAFYARDTNNMTGIQDILEMTLDTAKELGKTVSAYQATSISSNSGPKSNPARPLPKLPSKERPKHKATTMPIKLSPTMLHMALPPGTPPSPVPALPADAAAVVHPTAAAIERPLPPTPPSPTRVDGEGISNAFNVHPTKPPRYHTMQICTSPPMALPSSPPPPLPMPMASHTEIATMAATTTTTAAPAEYSAPPEPMYPPPSTAPTNSYPPPSHPPPLPSHSSQPMPNMPFPVPSSSSSSSSSSGSTLTPAPYDFTTPTPPHDFATPAALPHDFSTPATHDFAHLHPGGGPPPLASSPLPSYPHYGPPPPGSSVGSGGSSAGSSPHVASAPIPAMAMGSHSPAMMMMMAPPVPPPRHKVTKVTRPKDFVIPAVPLVGSSGGGHYQQHLQMQRQGTPPATGGVSKRRQTMAS</sequence>
<comment type="caution">
    <text evidence="2">The sequence shown here is derived from an EMBL/GenBank/DDBJ whole genome shotgun (WGS) entry which is preliminary data.</text>
</comment>
<feature type="region of interest" description="Disordered" evidence="1">
    <location>
        <begin position="521"/>
        <end position="669"/>
    </location>
</feature>
<accession>A0A9P6QCK4</accession>
<gene>
    <name evidence="2" type="ORF">DFQ27_000503</name>
</gene>
<dbReference type="AlphaFoldDB" id="A0A9P6QCK4"/>
<protein>
    <recommendedName>
        <fullName evidence="4">IPT/TIG domain-containing protein</fullName>
    </recommendedName>
</protein>
<dbReference type="EMBL" id="JAAAJB010000112">
    <property type="protein sequence ID" value="KAG0265628.1"/>
    <property type="molecule type" value="Genomic_DNA"/>
</dbReference>
<proteinExistence type="predicted"/>
<keyword evidence="3" id="KW-1185">Reference proteome</keyword>
<evidence type="ECO:0000313" key="2">
    <source>
        <dbReference type="EMBL" id="KAG0265628.1"/>
    </source>
</evidence>
<evidence type="ECO:0000313" key="3">
    <source>
        <dbReference type="Proteomes" id="UP000807716"/>
    </source>
</evidence>
<feature type="region of interest" description="Disordered" evidence="1">
    <location>
        <begin position="1"/>
        <end position="77"/>
    </location>
</feature>
<feature type="compositionally biased region" description="Low complexity" evidence="1">
    <location>
        <begin position="24"/>
        <end position="49"/>
    </location>
</feature>
<reference evidence="2" key="1">
    <citation type="journal article" date="2020" name="Fungal Divers.">
        <title>Resolving the Mortierellaceae phylogeny through synthesis of multi-gene phylogenetics and phylogenomics.</title>
        <authorList>
            <person name="Vandepol N."/>
            <person name="Liber J."/>
            <person name="Desiro A."/>
            <person name="Na H."/>
            <person name="Kennedy M."/>
            <person name="Barry K."/>
            <person name="Grigoriev I.V."/>
            <person name="Miller A.N."/>
            <person name="O'Donnell K."/>
            <person name="Stajich J.E."/>
            <person name="Bonito G."/>
        </authorList>
    </citation>
    <scope>NUCLEOTIDE SEQUENCE</scope>
    <source>
        <strain evidence="2">BC1065</strain>
    </source>
</reference>
<evidence type="ECO:0000256" key="1">
    <source>
        <dbReference type="SAM" id="MobiDB-lite"/>
    </source>
</evidence>
<name>A0A9P6QCK4_9FUNG</name>
<feature type="compositionally biased region" description="Polar residues" evidence="1">
    <location>
        <begin position="1"/>
        <end position="23"/>
    </location>
</feature>
<feature type="region of interest" description="Disordered" evidence="1">
    <location>
        <begin position="715"/>
        <end position="746"/>
    </location>
</feature>
<feature type="compositionally biased region" description="Low complexity" evidence="1">
    <location>
        <begin position="570"/>
        <end position="581"/>
    </location>
</feature>